<name>A0A7I7NP56_9MYCO</name>
<evidence type="ECO:0000313" key="2">
    <source>
        <dbReference type="EMBL" id="BBX98455.1"/>
    </source>
</evidence>
<accession>A0A7I7NP56</accession>
<reference evidence="2 3" key="1">
    <citation type="journal article" date="2019" name="Emerg. Microbes Infect.">
        <title>Comprehensive subspecies identification of 175 nontuberculous mycobacteria species based on 7547 genomic profiles.</title>
        <authorList>
            <person name="Matsumoto Y."/>
            <person name="Kinjo T."/>
            <person name="Motooka D."/>
            <person name="Nabeya D."/>
            <person name="Jung N."/>
            <person name="Uechi K."/>
            <person name="Horii T."/>
            <person name="Iida T."/>
            <person name="Fujita J."/>
            <person name="Nakamura S."/>
        </authorList>
    </citation>
    <scope>NUCLEOTIDE SEQUENCE [LARGE SCALE GENOMIC DNA]</scope>
    <source>
        <strain evidence="2 3">JCM 15657</strain>
    </source>
</reference>
<dbReference type="AlphaFoldDB" id="A0A7I7NP56"/>
<dbReference type="EMBL" id="AP022581">
    <property type="protein sequence ID" value="BBX98455.1"/>
    <property type="molecule type" value="Genomic_DNA"/>
</dbReference>
<evidence type="ECO:0000256" key="1">
    <source>
        <dbReference type="SAM" id="MobiDB-lite"/>
    </source>
</evidence>
<feature type="region of interest" description="Disordered" evidence="1">
    <location>
        <begin position="32"/>
        <end position="51"/>
    </location>
</feature>
<evidence type="ECO:0000313" key="3">
    <source>
        <dbReference type="Proteomes" id="UP000466396"/>
    </source>
</evidence>
<dbReference type="Proteomes" id="UP000466396">
    <property type="component" value="Chromosome"/>
</dbReference>
<protein>
    <submittedName>
        <fullName evidence="2">Uncharacterized protein</fullName>
    </submittedName>
</protein>
<sequence>MIAKLASRGPLAHLRPECAGGEVAEESHLRFHTETGTEQVDHLSDHERRDGQRAGMCFEQLQRRSMVGVVRVDIGI</sequence>
<dbReference type="KEGG" id="mlj:MLAC_37490"/>
<proteinExistence type="predicted"/>
<organism evidence="2 3">
    <name type="scientific">Mycobacterium lacus</name>
    <dbReference type="NCBI Taxonomy" id="169765"/>
    <lineage>
        <taxon>Bacteria</taxon>
        <taxon>Bacillati</taxon>
        <taxon>Actinomycetota</taxon>
        <taxon>Actinomycetes</taxon>
        <taxon>Mycobacteriales</taxon>
        <taxon>Mycobacteriaceae</taxon>
        <taxon>Mycobacterium</taxon>
    </lineage>
</organism>
<keyword evidence="3" id="KW-1185">Reference proteome</keyword>
<gene>
    <name evidence="2" type="ORF">MLAC_37490</name>
</gene>